<organism evidence="2">
    <name type="scientific">bioreactor metagenome</name>
    <dbReference type="NCBI Taxonomy" id="1076179"/>
    <lineage>
        <taxon>unclassified sequences</taxon>
        <taxon>metagenomes</taxon>
        <taxon>ecological metagenomes</taxon>
    </lineage>
</organism>
<dbReference type="EC" id="4.1.1.37" evidence="2"/>
<dbReference type="Pfam" id="PF01208">
    <property type="entry name" value="URO-D"/>
    <property type="match status" value="1"/>
</dbReference>
<reference evidence="2" key="1">
    <citation type="submission" date="2019-08" db="EMBL/GenBank/DDBJ databases">
        <authorList>
            <person name="Kucharzyk K."/>
            <person name="Murdoch R.W."/>
            <person name="Higgins S."/>
            <person name="Loffler F."/>
        </authorList>
    </citation>
    <scope>NUCLEOTIDE SEQUENCE</scope>
</reference>
<dbReference type="EMBL" id="VSSQ01045407">
    <property type="protein sequence ID" value="MPM99299.1"/>
    <property type="molecule type" value="Genomic_DNA"/>
</dbReference>
<feature type="domain" description="Uroporphyrinogen decarboxylase (URO-D)" evidence="1">
    <location>
        <begin position="4"/>
        <end position="94"/>
    </location>
</feature>
<dbReference type="GO" id="GO:0004853">
    <property type="term" value="F:uroporphyrinogen decarboxylase activity"/>
    <property type="evidence" value="ECO:0007669"/>
    <property type="project" value="UniProtKB-EC"/>
</dbReference>
<dbReference type="AlphaFoldDB" id="A0A645ED91"/>
<evidence type="ECO:0000313" key="2">
    <source>
        <dbReference type="EMBL" id="MPM99299.1"/>
    </source>
</evidence>
<dbReference type="SUPFAM" id="SSF51726">
    <property type="entry name" value="UROD/MetE-like"/>
    <property type="match status" value="1"/>
</dbReference>
<accession>A0A645ED91</accession>
<keyword evidence="2" id="KW-0456">Lyase</keyword>
<name>A0A645ED91_9ZZZZ</name>
<dbReference type="PANTHER" id="PTHR47099:SF1">
    <property type="entry name" value="METHYLCOBAMIDE:COM METHYLTRANSFERASE MTBA"/>
    <property type="match status" value="1"/>
</dbReference>
<comment type="caution">
    <text evidence="2">The sequence shown here is derived from an EMBL/GenBank/DDBJ whole genome shotgun (WGS) entry which is preliminary data.</text>
</comment>
<dbReference type="InterPro" id="IPR000257">
    <property type="entry name" value="Uroporphyrinogen_deCOase"/>
</dbReference>
<dbReference type="Gene3D" id="3.20.20.210">
    <property type="match status" value="1"/>
</dbReference>
<dbReference type="GO" id="GO:0006779">
    <property type="term" value="P:porphyrin-containing compound biosynthetic process"/>
    <property type="evidence" value="ECO:0007669"/>
    <property type="project" value="InterPro"/>
</dbReference>
<protein>
    <submittedName>
        <fullName evidence="2">Uroporphyrinogen decarboxylase</fullName>
        <ecNumber evidence="2">4.1.1.37</ecNumber>
    </submittedName>
</protein>
<sequence length="96" mass="10262">MILTGVDVVSAGPGIEISKAKAVCDLLDKGCICGNVDPIGTLLYGTRAQVRAETKRILDAGARSPGYIANSGEMIPRDVPEENIRAMIETIKEYKI</sequence>
<dbReference type="PANTHER" id="PTHR47099">
    <property type="entry name" value="METHYLCOBAMIDE:COM METHYLTRANSFERASE MTBA"/>
    <property type="match status" value="1"/>
</dbReference>
<evidence type="ECO:0000259" key="1">
    <source>
        <dbReference type="Pfam" id="PF01208"/>
    </source>
</evidence>
<proteinExistence type="predicted"/>
<dbReference type="InterPro" id="IPR052024">
    <property type="entry name" value="Methanogen_methyltrans"/>
</dbReference>
<dbReference type="InterPro" id="IPR038071">
    <property type="entry name" value="UROD/MetE-like_sf"/>
</dbReference>
<gene>
    <name evidence="2" type="primary">hemE_23</name>
    <name evidence="2" type="ORF">SDC9_146490</name>
</gene>